<dbReference type="AlphaFoldDB" id="A0A2N3ND98"/>
<dbReference type="SUPFAM" id="SSF51735">
    <property type="entry name" value="NAD(P)-binding Rossmann-fold domains"/>
    <property type="match status" value="1"/>
</dbReference>
<name>A0A2N3ND98_9PEZI</name>
<dbReference type="GO" id="GO:0009247">
    <property type="term" value="P:glycolipid biosynthetic process"/>
    <property type="evidence" value="ECO:0007669"/>
    <property type="project" value="TreeGrafter"/>
</dbReference>
<dbReference type="OrthoDB" id="10268090at2759"/>
<reference evidence="3 4" key="1">
    <citation type="journal article" date="2017" name="G3 (Bethesda)">
        <title>First Draft Genome Sequence of the Pathogenic Fungus Lomentospora prolificans (Formerly Scedosporium prolificans).</title>
        <authorList>
            <person name="Luo R."/>
            <person name="Zimin A."/>
            <person name="Workman R."/>
            <person name="Fan Y."/>
            <person name="Pertea G."/>
            <person name="Grossman N."/>
            <person name="Wear M.P."/>
            <person name="Jia B."/>
            <person name="Miller H."/>
            <person name="Casadevall A."/>
            <person name="Timp W."/>
            <person name="Zhang S.X."/>
            <person name="Salzberg S.L."/>
        </authorList>
    </citation>
    <scope>NUCLEOTIDE SEQUENCE [LARGE SCALE GENOMIC DNA]</scope>
    <source>
        <strain evidence="3 4">JHH-5317</strain>
    </source>
</reference>
<proteinExistence type="inferred from homology"/>
<dbReference type="GO" id="GO:0005811">
    <property type="term" value="C:lipid droplet"/>
    <property type="evidence" value="ECO:0007669"/>
    <property type="project" value="TreeGrafter"/>
</dbReference>
<dbReference type="Pfam" id="PF03435">
    <property type="entry name" value="Sacchrp_dh_NADP"/>
    <property type="match status" value="1"/>
</dbReference>
<dbReference type="InterPro" id="IPR005097">
    <property type="entry name" value="Sacchrp_dh_NADP-bd"/>
</dbReference>
<dbReference type="Proteomes" id="UP000233524">
    <property type="component" value="Unassembled WGS sequence"/>
</dbReference>
<dbReference type="GO" id="GO:0005886">
    <property type="term" value="C:plasma membrane"/>
    <property type="evidence" value="ECO:0007669"/>
    <property type="project" value="TreeGrafter"/>
</dbReference>
<dbReference type="GO" id="GO:0005739">
    <property type="term" value="C:mitochondrion"/>
    <property type="evidence" value="ECO:0007669"/>
    <property type="project" value="TreeGrafter"/>
</dbReference>
<dbReference type="Gene3D" id="3.40.50.720">
    <property type="entry name" value="NAD(P)-binding Rossmann-like Domain"/>
    <property type="match status" value="1"/>
</dbReference>
<accession>A0A2N3ND98</accession>
<organism evidence="3 4">
    <name type="scientific">Lomentospora prolificans</name>
    <dbReference type="NCBI Taxonomy" id="41688"/>
    <lineage>
        <taxon>Eukaryota</taxon>
        <taxon>Fungi</taxon>
        <taxon>Dikarya</taxon>
        <taxon>Ascomycota</taxon>
        <taxon>Pezizomycotina</taxon>
        <taxon>Sordariomycetes</taxon>
        <taxon>Hypocreomycetidae</taxon>
        <taxon>Microascales</taxon>
        <taxon>Microascaceae</taxon>
        <taxon>Lomentospora</taxon>
    </lineage>
</organism>
<dbReference type="PANTHER" id="PTHR12286:SF5">
    <property type="entry name" value="SACCHAROPINE DEHYDROGENASE-LIKE OXIDOREDUCTASE"/>
    <property type="match status" value="1"/>
</dbReference>
<evidence type="ECO:0000313" key="4">
    <source>
        <dbReference type="Proteomes" id="UP000233524"/>
    </source>
</evidence>
<sequence length="424" mass="46710">PTAMPFKDHTRKYDIVVFGASGYTGQRVAQHIAARFPINLKWAIAGRTESKLHDLAKECEQINRDRIQPYIEICNLNQEELDLLARTTFILITCVGPFSKYGEYAYRACVNHGTHYLDTTGEVPFVASMVRKYESAAKTSGALMLSQMAVESVPSDVVTWTLARDLKEKLAAETGKVTIVMSIDSVPSGGTLASALDFFEMFTLAQIRKAMRPYSISPVPNPTRRTRDPSTFLTPLTGLRTIPDLGRVTTSIANRTDGVIVERSWGLHQTIPSLKSRVSYGPHFSWVQYAAAPNAFRGAAMHLGLMFGGFLLALVPPIRWLAKKFVYAPGTGPSAESSKRDSIVYKGTALPDPIRDGKRAYCEAEYHGSMYNFSAVLVSEAALTILEDELDLDGGCYTPACLGQGYIDRLAQQGFTIKSKILED</sequence>
<dbReference type="VEuPathDB" id="FungiDB:jhhlp_002093"/>
<protein>
    <recommendedName>
        <fullName evidence="2">Saccharopine dehydrogenase NADP binding domain-containing protein</fullName>
    </recommendedName>
</protein>
<feature type="non-terminal residue" evidence="3">
    <location>
        <position position="1"/>
    </location>
</feature>
<comment type="caution">
    <text evidence="3">The sequence shown here is derived from an EMBL/GenBank/DDBJ whole genome shotgun (WGS) entry which is preliminary data.</text>
</comment>
<feature type="domain" description="Saccharopine dehydrogenase NADP binding" evidence="2">
    <location>
        <begin position="15"/>
        <end position="143"/>
    </location>
</feature>
<evidence type="ECO:0000256" key="1">
    <source>
        <dbReference type="ARBA" id="ARBA00038048"/>
    </source>
</evidence>
<gene>
    <name evidence="3" type="ORF">jhhlp_002093</name>
</gene>
<comment type="similarity">
    <text evidence="1">Belongs to the saccharopine dehydrogenase family.</text>
</comment>
<dbReference type="EMBL" id="NLAX01000008">
    <property type="protein sequence ID" value="PKS10342.1"/>
    <property type="molecule type" value="Genomic_DNA"/>
</dbReference>
<evidence type="ECO:0000313" key="3">
    <source>
        <dbReference type="EMBL" id="PKS10342.1"/>
    </source>
</evidence>
<evidence type="ECO:0000259" key="2">
    <source>
        <dbReference type="Pfam" id="PF03435"/>
    </source>
</evidence>
<dbReference type="InParanoid" id="A0A2N3ND98"/>
<keyword evidence="4" id="KW-1185">Reference proteome</keyword>
<dbReference type="InterPro" id="IPR051276">
    <property type="entry name" value="Saccharopine_DH-like_oxidrdct"/>
</dbReference>
<dbReference type="PANTHER" id="PTHR12286">
    <property type="entry name" value="SACCHAROPINE DEHYDROGENASE-LIKE OXIDOREDUCTASE"/>
    <property type="match status" value="1"/>
</dbReference>
<dbReference type="InterPro" id="IPR036291">
    <property type="entry name" value="NAD(P)-bd_dom_sf"/>
</dbReference>